<dbReference type="EMBL" id="ML122269">
    <property type="protein sequence ID" value="RPD59677.1"/>
    <property type="molecule type" value="Genomic_DNA"/>
</dbReference>
<gene>
    <name evidence="2" type="ORF">L227DRAFT_611879</name>
</gene>
<sequence>MCHRYRIQLLAAPEPGAPPTAVGSIEAGSAFWSTGVGGLRWVTDVRVENIPAPYATDTDYPANASALHIPSNRKTVDCRPCTIGSVTPPPPRRSDDEEEDDTDAEVRVEAEGVEMEHKSSPTSPPANLAVYADFDKRQASSCKVNYYNTAAAAATNVAPAAAAAAAAAVAAATAANALGPAAAALTKATSSSAFAAAIAAAEAAVEAAQDAAATIWGIPDIPDLISQVADQVISASSSISDAMQNAQNVIPPSTPIPPDTDPAKNPNINLGPPPNTPAAACFGAGSKGFLKTGDSYFSNANGKAPATLVDVGSNAFFGLTLPDARTLEVIIGCSAVYVWAVGDALAPNFQVNCATNELGSYWSGKKQACYSYSTGPGTFVVFCGNNLGSIYSCLQGAGLYGTLSPAFISWATS</sequence>
<name>A0A5C2S8X2_9APHY</name>
<dbReference type="AlphaFoldDB" id="A0A5C2S8X2"/>
<feature type="region of interest" description="Disordered" evidence="1">
    <location>
        <begin position="80"/>
        <end position="105"/>
    </location>
</feature>
<proteinExistence type="predicted"/>
<dbReference type="Proteomes" id="UP000313359">
    <property type="component" value="Unassembled WGS sequence"/>
</dbReference>
<evidence type="ECO:0000256" key="1">
    <source>
        <dbReference type="SAM" id="MobiDB-lite"/>
    </source>
</evidence>
<dbReference type="OrthoDB" id="2748312at2759"/>
<evidence type="ECO:0000313" key="3">
    <source>
        <dbReference type="Proteomes" id="UP000313359"/>
    </source>
</evidence>
<accession>A0A5C2S8X2</accession>
<organism evidence="2 3">
    <name type="scientific">Lentinus tigrinus ALCF2SS1-6</name>
    <dbReference type="NCBI Taxonomy" id="1328759"/>
    <lineage>
        <taxon>Eukaryota</taxon>
        <taxon>Fungi</taxon>
        <taxon>Dikarya</taxon>
        <taxon>Basidiomycota</taxon>
        <taxon>Agaricomycotina</taxon>
        <taxon>Agaricomycetes</taxon>
        <taxon>Polyporales</taxon>
        <taxon>Polyporaceae</taxon>
        <taxon>Lentinus</taxon>
    </lineage>
</organism>
<evidence type="ECO:0000313" key="2">
    <source>
        <dbReference type="EMBL" id="RPD59677.1"/>
    </source>
</evidence>
<reference evidence="2" key="1">
    <citation type="journal article" date="2018" name="Genome Biol. Evol.">
        <title>Genomics and development of Lentinus tigrinus, a white-rot wood-decaying mushroom with dimorphic fruiting bodies.</title>
        <authorList>
            <person name="Wu B."/>
            <person name="Xu Z."/>
            <person name="Knudson A."/>
            <person name="Carlson A."/>
            <person name="Chen N."/>
            <person name="Kovaka S."/>
            <person name="LaButti K."/>
            <person name="Lipzen A."/>
            <person name="Pennachio C."/>
            <person name="Riley R."/>
            <person name="Schakwitz W."/>
            <person name="Umezawa K."/>
            <person name="Ohm R.A."/>
            <person name="Grigoriev I.V."/>
            <person name="Nagy L.G."/>
            <person name="Gibbons J."/>
            <person name="Hibbett D."/>
        </authorList>
    </citation>
    <scope>NUCLEOTIDE SEQUENCE [LARGE SCALE GENOMIC DNA]</scope>
    <source>
        <strain evidence="2">ALCF2SS1-6</strain>
    </source>
</reference>
<protein>
    <submittedName>
        <fullName evidence="2">Uncharacterized protein</fullName>
    </submittedName>
</protein>
<keyword evidence="3" id="KW-1185">Reference proteome</keyword>